<evidence type="ECO:0000313" key="3">
    <source>
        <dbReference type="Proteomes" id="UP000476837"/>
    </source>
</evidence>
<dbReference type="Proteomes" id="UP000476837">
    <property type="component" value="Unassembled WGS sequence"/>
</dbReference>
<protein>
    <submittedName>
        <fullName evidence="2">Uncharacterized protein</fullName>
    </submittedName>
</protein>
<evidence type="ECO:0000256" key="1">
    <source>
        <dbReference type="SAM" id="MobiDB-lite"/>
    </source>
</evidence>
<name>A0A6L3B2P9_AZOBR</name>
<organism evidence="2 3">
    <name type="scientific">Azospirillum brasilense</name>
    <dbReference type="NCBI Taxonomy" id="192"/>
    <lineage>
        <taxon>Bacteria</taxon>
        <taxon>Pseudomonadati</taxon>
        <taxon>Pseudomonadota</taxon>
        <taxon>Alphaproteobacteria</taxon>
        <taxon>Rhodospirillales</taxon>
        <taxon>Azospirillaceae</taxon>
        <taxon>Azospirillum</taxon>
    </lineage>
</organism>
<reference evidence="2 3" key="1">
    <citation type="submission" date="2018-07" db="EMBL/GenBank/DDBJ databases">
        <title>Genome sequence of Roseomonas fauriae ATCC 49958.</title>
        <authorList>
            <person name="Sant'Anna F.H."/>
            <person name="Baldani J.I."/>
            <person name="Zilli J.E."/>
            <person name="Reis V.M."/>
            <person name="Hartmann A."/>
            <person name="Cruz L."/>
            <person name="de Souza E.M."/>
            <person name="de Oliveira Pedrosa F."/>
            <person name="Passaglia L.M.P."/>
        </authorList>
    </citation>
    <scope>NUCLEOTIDE SEQUENCE [LARGE SCALE GENOMIC DNA]</scope>
    <source>
        <strain evidence="2 3">ATCC 49958</strain>
    </source>
</reference>
<feature type="region of interest" description="Disordered" evidence="1">
    <location>
        <begin position="84"/>
        <end position="105"/>
    </location>
</feature>
<dbReference type="AlphaFoldDB" id="A0A6L3B2P9"/>
<evidence type="ECO:0000313" key="2">
    <source>
        <dbReference type="EMBL" id="KAA0686201.1"/>
    </source>
</evidence>
<accession>A0A6L3B2P9</accession>
<dbReference type="RefSeq" id="WP_149164774.1">
    <property type="nucleotide sequence ID" value="NZ_QOKV01000005.1"/>
</dbReference>
<proteinExistence type="predicted"/>
<dbReference type="EMBL" id="QOKV01000005">
    <property type="protein sequence ID" value="KAA0686201.1"/>
    <property type="molecule type" value="Genomic_DNA"/>
</dbReference>
<comment type="caution">
    <text evidence="2">The sequence shown here is derived from an EMBL/GenBank/DDBJ whole genome shotgun (WGS) entry which is preliminary data.</text>
</comment>
<sequence length="105" mass="12044">MAKVLDFQAERRRLRPVPTPVRGEPPRSLLACVRTYFNEIERLCEPYQHDWRRIRDMLTEANMLAPGASAGALRGFFLGVRKEQRERHKGPSVGRVAQTWGRGNG</sequence>
<gene>
    <name evidence="2" type="ORF">DS837_10915</name>
</gene>